<evidence type="ECO:0000313" key="1">
    <source>
        <dbReference type="EMBL" id="CUU75272.1"/>
    </source>
</evidence>
<evidence type="ECO:0000313" key="2">
    <source>
        <dbReference type="Proteomes" id="UP000052245"/>
    </source>
</evidence>
<reference evidence="1 2" key="1">
    <citation type="submission" date="2015-11" db="EMBL/GenBank/DDBJ databases">
        <authorList>
            <consortium name="Pathogen Informatics"/>
        </authorList>
    </citation>
    <scope>NUCLEOTIDE SEQUENCE [LARGE SCALE GENOMIC DNA]</scope>
    <source>
        <strain evidence="1 2">007A-0283</strain>
    </source>
</reference>
<comment type="caution">
    <text evidence="1">The sequence shown here is derived from an EMBL/GenBank/DDBJ whole genome shotgun (WGS) entry which is preliminary data.</text>
</comment>
<dbReference type="AlphaFoldDB" id="A0A9W5AMK5"/>
<dbReference type="RefSeq" id="WP_059434512.1">
    <property type="nucleotide sequence ID" value="NZ_FAUY01000002.1"/>
</dbReference>
<organism evidence="1 2">
    <name type="scientific">Campylobacter hyointestinalis subsp. hyointestinalis</name>
    <dbReference type="NCBI Taxonomy" id="91352"/>
    <lineage>
        <taxon>Bacteria</taxon>
        <taxon>Pseudomonadati</taxon>
        <taxon>Campylobacterota</taxon>
        <taxon>Epsilonproteobacteria</taxon>
        <taxon>Campylobacterales</taxon>
        <taxon>Campylobacteraceae</taxon>
        <taxon>Campylobacter</taxon>
    </lineage>
</organism>
<dbReference type="EMBL" id="FAVC01000001">
    <property type="protein sequence ID" value="CUU75272.1"/>
    <property type="molecule type" value="Genomic_DNA"/>
</dbReference>
<protein>
    <submittedName>
        <fullName evidence="1">Uncharacterized protein</fullName>
    </submittedName>
</protein>
<dbReference type="Proteomes" id="UP000052245">
    <property type="component" value="Unassembled WGS sequence"/>
</dbReference>
<accession>A0A9W5AMK5</accession>
<gene>
    <name evidence="1" type="ORF">ERS739223_00529</name>
</gene>
<name>A0A9W5AMK5_CAMHY</name>
<proteinExistence type="predicted"/>
<sequence length="199" mass="23015">MSLAVLTMPPLMQKVQDNLGVKPAKEQLKPTVPKKKTVESVSVGEKKELGIIFTVMTLISYLRNDRAEAPKGRKSNVYKMLDEKFYPACEELFGLDRYKKHRSSIAAKGARTVHNAFNTNVNGVALEIPYLCLVILHENFERWNRAIPLNDTLDQWWSHWYDRVGEMMDKTYDYYAKRFGAEYLQDTYKYALHTIASAK</sequence>